<comment type="caution">
    <text evidence="3">The sequence shown here is derived from an EMBL/GenBank/DDBJ whole genome shotgun (WGS) entry which is preliminary data.</text>
</comment>
<reference evidence="3 4" key="1">
    <citation type="journal article" date="2014" name="Mol. Biol. Evol.">
        <title>Massive expansion of Ubiquitination-related gene families within the Chlamydiae.</title>
        <authorList>
            <person name="Domman D."/>
            <person name="Collingro A."/>
            <person name="Lagkouvardos I."/>
            <person name="Gehre L."/>
            <person name="Weinmaier T."/>
            <person name="Rattei T."/>
            <person name="Subtil A."/>
            <person name="Horn M."/>
        </authorList>
    </citation>
    <scope>NUCLEOTIDE SEQUENCE [LARGE SCALE GENOMIC DNA]</scope>
    <source>
        <strain evidence="3 4">OEW1</strain>
    </source>
</reference>
<feature type="region of interest" description="Disordered" evidence="1">
    <location>
        <begin position="484"/>
        <end position="516"/>
    </location>
</feature>
<evidence type="ECO:0000313" key="4">
    <source>
        <dbReference type="Proteomes" id="UP000031307"/>
    </source>
</evidence>
<organism evidence="3 4">
    <name type="scientific">Parachlamydia acanthamoebae</name>
    <dbReference type="NCBI Taxonomy" id="83552"/>
    <lineage>
        <taxon>Bacteria</taxon>
        <taxon>Pseudomonadati</taxon>
        <taxon>Chlamydiota</taxon>
        <taxon>Chlamydiia</taxon>
        <taxon>Parachlamydiales</taxon>
        <taxon>Parachlamydiaceae</taxon>
        <taxon>Parachlamydia</taxon>
    </lineage>
</organism>
<evidence type="ECO:0000313" key="3">
    <source>
        <dbReference type="EMBL" id="KIA77506.1"/>
    </source>
</evidence>
<dbReference type="Pfam" id="PF00646">
    <property type="entry name" value="F-box"/>
    <property type="match status" value="1"/>
</dbReference>
<evidence type="ECO:0000256" key="1">
    <source>
        <dbReference type="SAM" id="MobiDB-lite"/>
    </source>
</evidence>
<dbReference type="PROSITE" id="PS50181">
    <property type="entry name" value="FBOX"/>
    <property type="match status" value="1"/>
</dbReference>
<feature type="domain" description="F-box" evidence="2">
    <location>
        <begin position="9"/>
        <end position="56"/>
    </location>
</feature>
<dbReference type="PATRIC" id="fig|83552.4.peg.1370"/>
<feature type="compositionally biased region" description="Basic and acidic residues" evidence="1">
    <location>
        <begin position="491"/>
        <end position="505"/>
    </location>
</feature>
<proteinExistence type="predicted"/>
<dbReference type="InterPro" id="IPR036047">
    <property type="entry name" value="F-box-like_dom_sf"/>
</dbReference>
<dbReference type="Proteomes" id="UP000031307">
    <property type="component" value="Unassembled WGS sequence"/>
</dbReference>
<accession>A0A0C1C1H1</accession>
<feature type="compositionally biased region" description="Acidic residues" evidence="1">
    <location>
        <begin position="506"/>
        <end position="516"/>
    </location>
</feature>
<dbReference type="EMBL" id="JSAM01000075">
    <property type="protein sequence ID" value="KIA77506.1"/>
    <property type="molecule type" value="Genomic_DNA"/>
</dbReference>
<dbReference type="SUPFAM" id="SSF81383">
    <property type="entry name" value="F-box domain"/>
    <property type="match status" value="1"/>
</dbReference>
<gene>
    <name evidence="3" type="ORF">DB43_GF00480</name>
</gene>
<evidence type="ECO:0000259" key="2">
    <source>
        <dbReference type="PROSITE" id="PS50181"/>
    </source>
</evidence>
<dbReference type="InterPro" id="IPR001810">
    <property type="entry name" value="F-box_dom"/>
</dbReference>
<dbReference type="AlphaFoldDB" id="A0A0C1C1H1"/>
<dbReference type="RefSeq" id="WP_013925234.1">
    <property type="nucleotide sequence ID" value="NZ_JSAM01000075.1"/>
</dbReference>
<sequence length="533" mass="60786">MTPLSPSDQLTIESLPDLPLINILSRLNPVDLDAASLACKTLQAYSHELIRIFARQSKVFSSRKIESSQQKVCAKVLQIVRCACRVFPDMKRINCLQFSVFANFLENKNLKEELSAYLDVSTQPIEFVKILIGFGVEADVKNLYSAIDMKSQKLVQLLLDSRNCETSWYNQGMVQEYSADKSKTVQLVKKYDICAYTLKIAPEKISHLVIKKLFGSLERFKTIEGGFLKEINNTIGQNVINLTNAIVIRDSKVVQEILKNPIWDTELGGDYLDKPYVVDIPDRFELCLHALKVGTPEIFLIVLNRLFSSIEEYLKVFDGDIKVLKSRLLDLLPLIVKDSSLRKAWYVIDVQAKSILKAIRDKDFESIEKMISDRESVIPWFIEENIFGLWRAAKLAMDYENCCFALLKGSSKSFLLLLDVMHISFGQFQELANLNNLSNSNDRSKKVLRLVSNIDKNEDLKKQLKANKEREMWLEADTELDESFTDQMESGDEKRTGVDSTHDSETDSDSECGFLSDEESACDDLMDVVIEQR</sequence>
<name>A0A0C1C1H1_9BACT</name>
<protein>
    <recommendedName>
        <fullName evidence="2">F-box domain-containing protein</fullName>
    </recommendedName>
</protein>